<dbReference type="HOGENOM" id="CLU_3382868_0_0_5"/>
<gene>
    <name evidence="1" type="ORF">RG1141_CH16270</name>
</gene>
<name>A0A068T9H4_NEOGA</name>
<accession>A0A068T9H4</accession>
<dbReference type="KEGG" id="ngl:RG1141_CH16270"/>
<reference evidence="2" key="1">
    <citation type="journal article" date="2014" name="BMC Genomics">
        <title>Genome sequencing of two Neorhizobium galegae strains reveals a noeT gene responsible for the unusual acetylation of the nodulation factors.</title>
        <authorList>
            <person name="Osterman J."/>
            <person name="Marsh J."/>
            <person name="Laine P.K."/>
            <person name="Zeng Z."/>
            <person name="Alatalo E."/>
            <person name="Sullivan J.T."/>
            <person name="Young J.P."/>
            <person name="Thomas-Oates J."/>
            <person name="Paulin L."/>
            <person name="Lindstrom K."/>
        </authorList>
    </citation>
    <scope>NUCLEOTIDE SEQUENCE [LARGE SCALE GENOMIC DNA]</scope>
    <source>
        <strain evidence="2">HAMBI 1141</strain>
    </source>
</reference>
<protein>
    <submittedName>
        <fullName evidence="1">Uncharacterized protein</fullName>
    </submittedName>
</protein>
<dbReference type="AlphaFoldDB" id="A0A068T9H4"/>
<proteinExistence type="predicted"/>
<dbReference type="Proteomes" id="UP000028186">
    <property type="component" value="Chromosome I"/>
</dbReference>
<organism evidence="1 2">
    <name type="scientific">Neorhizobium galegae bv. officinalis bv. officinalis str. HAMBI 1141</name>
    <dbReference type="NCBI Taxonomy" id="1028801"/>
    <lineage>
        <taxon>Bacteria</taxon>
        <taxon>Pseudomonadati</taxon>
        <taxon>Pseudomonadota</taxon>
        <taxon>Alphaproteobacteria</taxon>
        <taxon>Hyphomicrobiales</taxon>
        <taxon>Rhizobiaceae</taxon>
        <taxon>Rhizobium/Agrobacterium group</taxon>
        <taxon>Neorhizobium</taxon>
    </lineage>
</organism>
<evidence type="ECO:0000313" key="2">
    <source>
        <dbReference type="Proteomes" id="UP000028186"/>
    </source>
</evidence>
<dbReference type="EMBL" id="HG938355">
    <property type="protein sequence ID" value="CDN53970.1"/>
    <property type="molecule type" value="Genomic_DNA"/>
</dbReference>
<evidence type="ECO:0000313" key="1">
    <source>
        <dbReference type="EMBL" id="CDN53970.1"/>
    </source>
</evidence>
<sequence>MTCCCTSMTPGIRPASMAGLISKAGLKGAAPAG</sequence>